<gene>
    <name evidence="2" type="ORF">PS631_04567</name>
</gene>
<feature type="region of interest" description="Disordered" evidence="1">
    <location>
        <begin position="81"/>
        <end position="113"/>
    </location>
</feature>
<accession>A0A5E6W7Q2</accession>
<feature type="region of interest" description="Disordered" evidence="1">
    <location>
        <begin position="8"/>
        <end position="37"/>
    </location>
</feature>
<sequence>MRIEQARYLHRQGAAAGHHAAAAEVEPGSPRQGQRVDPGMAIEPAVFVGQQRLQVQRRHFIGADRITPYAIGIGKAPQRRTVLGQDHPGKVVGRHRQRPDAIGQPEQADQQQCTGNTGLQYTQRTMARAY</sequence>
<protein>
    <submittedName>
        <fullName evidence="2">Uncharacterized protein</fullName>
    </submittedName>
</protein>
<evidence type="ECO:0000313" key="3">
    <source>
        <dbReference type="Proteomes" id="UP000399692"/>
    </source>
</evidence>
<dbReference type="Proteomes" id="UP000399692">
    <property type="component" value="Unassembled WGS sequence"/>
</dbReference>
<organism evidence="2 3">
    <name type="scientific">Pseudomonas fluorescens</name>
    <dbReference type="NCBI Taxonomy" id="294"/>
    <lineage>
        <taxon>Bacteria</taxon>
        <taxon>Pseudomonadati</taxon>
        <taxon>Pseudomonadota</taxon>
        <taxon>Gammaproteobacteria</taxon>
        <taxon>Pseudomonadales</taxon>
        <taxon>Pseudomonadaceae</taxon>
        <taxon>Pseudomonas</taxon>
    </lineage>
</organism>
<dbReference type="EMBL" id="CABVHF010000023">
    <property type="protein sequence ID" value="VVN24620.1"/>
    <property type="molecule type" value="Genomic_DNA"/>
</dbReference>
<evidence type="ECO:0000313" key="2">
    <source>
        <dbReference type="EMBL" id="VVN24620.1"/>
    </source>
</evidence>
<evidence type="ECO:0000256" key="1">
    <source>
        <dbReference type="SAM" id="MobiDB-lite"/>
    </source>
</evidence>
<name>A0A5E6W7Q2_PSEFL</name>
<reference evidence="2 3" key="1">
    <citation type="submission" date="2019-09" db="EMBL/GenBank/DDBJ databases">
        <authorList>
            <person name="Chandra G."/>
            <person name="Truman W A."/>
        </authorList>
    </citation>
    <scope>NUCLEOTIDE SEQUENCE [LARGE SCALE GENOMIC DNA]</scope>
    <source>
        <strain evidence="2">PS631</strain>
    </source>
</reference>
<feature type="compositionally biased region" description="Low complexity" evidence="1">
    <location>
        <begin position="13"/>
        <end position="23"/>
    </location>
</feature>
<proteinExistence type="predicted"/>
<dbReference type="AlphaFoldDB" id="A0A5E6W7Q2"/>